<organism evidence="1">
    <name type="scientific">mine drainage metagenome</name>
    <dbReference type="NCBI Taxonomy" id="410659"/>
    <lineage>
        <taxon>unclassified sequences</taxon>
        <taxon>metagenomes</taxon>
        <taxon>ecological metagenomes</taxon>
    </lineage>
</organism>
<reference evidence="1" key="1">
    <citation type="submission" date="2016-10" db="EMBL/GenBank/DDBJ databases">
        <title>Sequence of Gallionella enrichment culture.</title>
        <authorList>
            <person name="Poehlein A."/>
            <person name="Muehling M."/>
            <person name="Daniel R."/>
        </authorList>
    </citation>
    <scope>NUCLEOTIDE SEQUENCE</scope>
</reference>
<comment type="caution">
    <text evidence="1">The sequence shown here is derived from an EMBL/GenBank/DDBJ whole genome shotgun (WGS) entry which is preliminary data.</text>
</comment>
<evidence type="ECO:0000313" key="1">
    <source>
        <dbReference type="EMBL" id="OIQ69008.1"/>
    </source>
</evidence>
<sequence>MMRGLGRKIERGCTILMNCLSICSVTVKSAITPSFIGRMASMLPGTLPSMALASLPTAWMVFLPCGPPSWRIATTEGSSSTMPLSRTKIKVLAVPRSMARSVEKYWRKDSNMSYSFGGHRGRFGPHVAPYRGQNGIFWLETVIFLAATQRRDNNSWPLNGAYQRARSTPFYLLF</sequence>
<accession>A0A1J5PE10</accession>
<gene>
    <name evidence="1" type="ORF">GALL_493930</name>
</gene>
<proteinExistence type="predicted"/>
<dbReference type="EMBL" id="MLJW01004971">
    <property type="protein sequence ID" value="OIQ69008.1"/>
    <property type="molecule type" value="Genomic_DNA"/>
</dbReference>
<name>A0A1J5PE10_9ZZZZ</name>
<dbReference type="AlphaFoldDB" id="A0A1J5PE10"/>
<protein>
    <submittedName>
        <fullName evidence="1">Uncharacterized protein</fullName>
    </submittedName>
</protein>